<dbReference type="EMBL" id="PKPP01012822">
    <property type="protein sequence ID" value="PWA41804.1"/>
    <property type="molecule type" value="Genomic_DNA"/>
</dbReference>
<name>A0A2U1KYL5_ARTAN</name>
<dbReference type="Proteomes" id="UP000245207">
    <property type="component" value="Unassembled WGS sequence"/>
</dbReference>
<feature type="transmembrane region" description="Helical" evidence="7">
    <location>
        <begin position="87"/>
        <end position="110"/>
    </location>
</feature>
<comment type="caution">
    <text evidence="8">The sequence shown here is derived from an EMBL/GenBank/DDBJ whole genome shotgun (WGS) entry which is preliminary data.</text>
</comment>
<evidence type="ECO:0000256" key="4">
    <source>
        <dbReference type="ARBA" id="ARBA00022989"/>
    </source>
</evidence>
<protein>
    <submittedName>
        <fullName evidence="8">Uncharacterized protein</fullName>
    </submittedName>
</protein>
<dbReference type="OrthoDB" id="1712732at2759"/>
<dbReference type="STRING" id="35608.A0A2U1KYL5"/>
<reference evidence="8 9" key="1">
    <citation type="journal article" date="2018" name="Mol. Plant">
        <title>The genome of Artemisia annua provides insight into the evolution of Asteraceae family and artemisinin biosynthesis.</title>
        <authorList>
            <person name="Shen Q."/>
            <person name="Zhang L."/>
            <person name="Liao Z."/>
            <person name="Wang S."/>
            <person name="Yan T."/>
            <person name="Shi P."/>
            <person name="Liu M."/>
            <person name="Fu X."/>
            <person name="Pan Q."/>
            <person name="Wang Y."/>
            <person name="Lv Z."/>
            <person name="Lu X."/>
            <person name="Zhang F."/>
            <person name="Jiang W."/>
            <person name="Ma Y."/>
            <person name="Chen M."/>
            <person name="Hao X."/>
            <person name="Li L."/>
            <person name="Tang Y."/>
            <person name="Lv G."/>
            <person name="Zhou Y."/>
            <person name="Sun X."/>
            <person name="Brodelius P.E."/>
            <person name="Rose J.K.C."/>
            <person name="Tang K."/>
        </authorList>
    </citation>
    <scope>NUCLEOTIDE SEQUENCE [LARGE SCALE GENOMIC DNA]</scope>
    <source>
        <strain evidence="9">cv. Huhao1</strain>
        <tissue evidence="8">Leaf</tissue>
    </source>
</reference>
<proteinExistence type="inferred from homology"/>
<evidence type="ECO:0000256" key="7">
    <source>
        <dbReference type="SAM" id="Phobius"/>
    </source>
</evidence>
<dbReference type="PANTHER" id="PTHR31769">
    <property type="entry name" value="OS07G0462200 PROTEIN-RELATED"/>
    <property type="match status" value="1"/>
</dbReference>
<feature type="transmembrane region" description="Helical" evidence="7">
    <location>
        <begin position="136"/>
        <end position="157"/>
    </location>
</feature>
<gene>
    <name evidence="8" type="ORF">CTI12_AA549420</name>
</gene>
<dbReference type="AlphaFoldDB" id="A0A2U1KYL5"/>
<comment type="subcellular location">
    <subcellularLocation>
        <location evidence="1">Endomembrane system</location>
        <topology evidence="1">Multi-pass membrane protein</topology>
    </subcellularLocation>
</comment>
<evidence type="ECO:0000256" key="6">
    <source>
        <dbReference type="ARBA" id="ARBA00029467"/>
    </source>
</evidence>
<dbReference type="Pfam" id="PF06749">
    <property type="entry name" value="DUF1218"/>
    <property type="match status" value="1"/>
</dbReference>
<evidence type="ECO:0000256" key="1">
    <source>
        <dbReference type="ARBA" id="ARBA00004127"/>
    </source>
</evidence>
<sequence length="180" mass="19268">MDCHGEQSSRAKLIAVVATFGLLSAALGFAAEATKLQLAEVMDFSEGGCTYPSNSGPIRHGVIAIVALVAFRVYCPGNRSPSAMVQLSRYLSWVAWLVAMILYVVGLVMIKKQGNILEYQGEPQNLYNCNVVKPGIFAAGASFALTSILLEIIYLVATTTHQPDKTTSDPPPRASILGMC</sequence>
<dbReference type="InterPro" id="IPR009606">
    <property type="entry name" value="DEAL/Modifying_wall_lignin1/2"/>
</dbReference>
<evidence type="ECO:0000313" key="8">
    <source>
        <dbReference type="EMBL" id="PWA41804.1"/>
    </source>
</evidence>
<keyword evidence="2 7" id="KW-0812">Transmembrane</keyword>
<organism evidence="8 9">
    <name type="scientific">Artemisia annua</name>
    <name type="common">Sweet wormwood</name>
    <dbReference type="NCBI Taxonomy" id="35608"/>
    <lineage>
        <taxon>Eukaryota</taxon>
        <taxon>Viridiplantae</taxon>
        <taxon>Streptophyta</taxon>
        <taxon>Embryophyta</taxon>
        <taxon>Tracheophyta</taxon>
        <taxon>Spermatophyta</taxon>
        <taxon>Magnoliopsida</taxon>
        <taxon>eudicotyledons</taxon>
        <taxon>Gunneridae</taxon>
        <taxon>Pentapetalae</taxon>
        <taxon>asterids</taxon>
        <taxon>campanulids</taxon>
        <taxon>Asterales</taxon>
        <taxon>Asteraceae</taxon>
        <taxon>Asteroideae</taxon>
        <taxon>Anthemideae</taxon>
        <taxon>Artemisiinae</taxon>
        <taxon>Artemisia</taxon>
    </lineage>
</organism>
<keyword evidence="3" id="KW-0732">Signal</keyword>
<evidence type="ECO:0000313" key="9">
    <source>
        <dbReference type="Proteomes" id="UP000245207"/>
    </source>
</evidence>
<evidence type="ECO:0000256" key="3">
    <source>
        <dbReference type="ARBA" id="ARBA00022729"/>
    </source>
</evidence>
<keyword evidence="4 7" id="KW-1133">Transmembrane helix</keyword>
<keyword evidence="9" id="KW-1185">Reference proteome</keyword>
<comment type="similarity">
    <text evidence="6">Belongs to the DESIGUAL family.</text>
</comment>
<keyword evidence="5 7" id="KW-0472">Membrane</keyword>
<evidence type="ECO:0000256" key="5">
    <source>
        <dbReference type="ARBA" id="ARBA00023136"/>
    </source>
</evidence>
<dbReference type="GO" id="GO:0012505">
    <property type="term" value="C:endomembrane system"/>
    <property type="evidence" value="ECO:0007669"/>
    <property type="project" value="UniProtKB-SubCell"/>
</dbReference>
<accession>A0A2U1KYL5</accession>
<feature type="transmembrane region" description="Helical" evidence="7">
    <location>
        <begin position="57"/>
        <end position="75"/>
    </location>
</feature>
<dbReference type="InterPro" id="IPR052222">
    <property type="entry name" value="DESIGUAL"/>
</dbReference>
<evidence type="ECO:0000256" key="2">
    <source>
        <dbReference type="ARBA" id="ARBA00022692"/>
    </source>
</evidence>